<organism evidence="2 3">
    <name type="scientific">Methylobacterium organophilum</name>
    <dbReference type="NCBI Taxonomy" id="410"/>
    <lineage>
        <taxon>Bacteria</taxon>
        <taxon>Pseudomonadati</taxon>
        <taxon>Pseudomonadota</taxon>
        <taxon>Alphaproteobacteria</taxon>
        <taxon>Hyphomicrobiales</taxon>
        <taxon>Methylobacteriaceae</taxon>
        <taxon>Methylobacterium</taxon>
    </lineage>
</organism>
<dbReference type="InterPro" id="IPR004360">
    <property type="entry name" value="Glyas_Fos-R_dOase_dom"/>
</dbReference>
<dbReference type="PANTHER" id="PTHR21366:SF22">
    <property type="entry name" value="VOC DOMAIN-CONTAINING PROTEIN"/>
    <property type="match status" value="1"/>
</dbReference>
<feature type="domain" description="VOC" evidence="1">
    <location>
        <begin position="10"/>
        <end position="135"/>
    </location>
</feature>
<evidence type="ECO:0000313" key="2">
    <source>
        <dbReference type="EMBL" id="GJE25545.1"/>
    </source>
</evidence>
<name>A0ABQ4T1M8_METOR</name>
<sequence length="141" mass="15091">MASTPPPLGGVLETALYVDDMERARAFYEDVLGLRPMVADHRLVAYPVGTACVLLLFRRGSTLGPVTLPGGVLPPHDGSGPLHFALRIARADLDAWIAHLTASGVPIESRIDWPKGGASLYLRDPDGHLAELATPGLWANY</sequence>
<dbReference type="PANTHER" id="PTHR21366">
    <property type="entry name" value="GLYOXALASE FAMILY PROTEIN"/>
    <property type="match status" value="1"/>
</dbReference>
<protein>
    <submittedName>
        <fullName evidence="2">Metallothiol transferase FosB</fullName>
    </submittedName>
</protein>
<proteinExistence type="predicted"/>
<dbReference type="PROSITE" id="PS51819">
    <property type="entry name" value="VOC"/>
    <property type="match status" value="1"/>
</dbReference>
<accession>A0ABQ4T1M8</accession>
<evidence type="ECO:0000313" key="3">
    <source>
        <dbReference type="Proteomes" id="UP001055156"/>
    </source>
</evidence>
<dbReference type="SUPFAM" id="SSF54593">
    <property type="entry name" value="Glyoxalase/Bleomycin resistance protein/Dihydroxybiphenyl dioxygenase"/>
    <property type="match status" value="1"/>
</dbReference>
<reference evidence="2" key="1">
    <citation type="journal article" date="2021" name="Front. Microbiol.">
        <title>Comprehensive Comparative Genomics and Phenotyping of Methylobacterium Species.</title>
        <authorList>
            <person name="Alessa O."/>
            <person name="Ogura Y."/>
            <person name="Fujitani Y."/>
            <person name="Takami H."/>
            <person name="Hayashi T."/>
            <person name="Sahin N."/>
            <person name="Tani A."/>
        </authorList>
    </citation>
    <scope>NUCLEOTIDE SEQUENCE</scope>
    <source>
        <strain evidence="2">NBRC 15689</strain>
    </source>
</reference>
<dbReference type="InterPro" id="IPR050383">
    <property type="entry name" value="GlyoxalaseI/FosfomycinResist"/>
</dbReference>
<reference evidence="2" key="2">
    <citation type="submission" date="2021-08" db="EMBL/GenBank/DDBJ databases">
        <authorList>
            <person name="Tani A."/>
            <person name="Ola A."/>
            <person name="Ogura Y."/>
            <person name="Katsura K."/>
            <person name="Hayashi T."/>
        </authorList>
    </citation>
    <scope>NUCLEOTIDE SEQUENCE</scope>
    <source>
        <strain evidence="2">NBRC 15689</strain>
    </source>
</reference>
<dbReference type="GO" id="GO:0016740">
    <property type="term" value="F:transferase activity"/>
    <property type="evidence" value="ECO:0007669"/>
    <property type="project" value="UniProtKB-KW"/>
</dbReference>
<dbReference type="EMBL" id="BPQV01000001">
    <property type="protein sequence ID" value="GJE25545.1"/>
    <property type="molecule type" value="Genomic_DNA"/>
</dbReference>
<dbReference type="InterPro" id="IPR037523">
    <property type="entry name" value="VOC_core"/>
</dbReference>
<gene>
    <name evidence="2" type="primary">fosB</name>
    <name evidence="2" type="ORF">LKMONMHP_0383</name>
</gene>
<dbReference type="Pfam" id="PF00903">
    <property type="entry name" value="Glyoxalase"/>
    <property type="match status" value="1"/>
</dbReference>
<dbReference type="Gene3D" id="3.10.180.10">
    <property type="entry name" value="2,3-Dihydroxybiphenyl 1,2-Dioxygenase, domain 1"/>
    <property type="match status" value="1"/>
</dbReference>
<comment type="caution">
    <text evidence="2">The sequence shown here is derived from an EMBL/GenBank/DDBJ whole genome shotgun (WGS) entry which is preliminary data.</text>
</comment>
<dbReference type="Proteomes" id="UP001055156">
    <property type="component" value="Unassembled WGS sequence"/>
</dbReference>
<keyword evidence="2" id="KW-0808">Transferase</keyword>
<keyword evidence="3" id="KW-1185">Reference proteome</keyword>
<dbReference type="InterPro" id="IPR029068">
    <property type="entry name" value="Glyas_Bleomycin-R_OHBP_Dase"/>
</dbReference>
<dbReference type="RefSeq" id="WP_238309484.1">
    <property type="nucleotide sequence ID" value="NZ_BPQV01000001.1"/>
</dbReference>
<evidence type="ECO:0000259" key="1">
    <source>
        <dbReference type="PROSITE" id="PS51819"/>
    </source>
</evidence>